<accession>A0AAJ0GM11</accession>
<dbReference type="GeneID" id="87886047"/>
<organism evidence="2 3">
    <name type="scientific">Chaetomium strumarium</name>
    <dbReference type="NCBI Taxonomy" id="1170767"/>
    <lineage>
        <taxon>Eukaryota</taxon>
        <taxon>Fungi</taxon>
        <taxon>Dikarya</taxon>
        <taxon>Ascomycota</taxon>
        <taxon>Pezizomycotina</taxon>
        <taxon>Sordariomycetes</taxon>
        <taxon>Sordariomycetidae</taxon>
        <taxon>Sordariales</taxon>
        <taxon>Chaetomiaceae</taxon>
        <taxon>Chaetomium</taxon>
    </lineage>
</organism>
<comment type="caution">
    <text evidence="2">The sequence shown here is derived from an EMBL/GenBank/DDBJ whole genome shotgun (WGS) entry which is preliminary data.</text>
</comment>
<dbReference type="Proteomes" id="UP001273166">
    <property type="component" value="Unassembled WGS sequence"/>
</dbReference>
<dbReference type="EMBL" id="JAUDZG010000007">
    <property type="protein sequence ID" value="KAK3302397.1"/>
    <property type="molecule type" value="Genomic_DNA"/>
</dbReference>
<feature type="compositionally biased region" description="Polar residues" evidence="1">
    <location>
        <begin position="169"/>
        <end position="184"/>
    </location>
</feature>
<evidence type="ECO:0000313" key="2">
    <source>
        <dbReference type="EMBL" id="KAK3302397.1"/>
    </source>
</evidence>
<evidence type="ECO:0000313" key="3">
    <source>
        <dbReference type="Proteomes" id="UP001273166"/>
    </source>
</evidence>
<sequence>MVDGSRKYLDGENVYDATPPSSPRLRRVVPPVSRKQSDNGEVSAPEPPTQASTVQSASPPRAPEVEPLREEESEEVHMDPAANENSALAPKPAAQRTVSPRKLRLRPGRAAPQARATSSLTFSDENESVQKEPAAKEYTAPASDSTTMDNSRPKRAMTRSGRAAPEARTPSTLDEGNENLQSEPAMNHTAAPAPSEPPVQNSTGVERRPSRWSSWRTPLPRDPYPLRSRGKAKNTDA</sequence>
<reference evidence="2" key="1">
    <citation type="journal article" date="2023" name="Mol. Phylogenet. Evol.">
        <title>Genome-scale phylogeny and comparative genomics of the fungal order Sordariales.</title>
        <authorList>
            <person name="Hensen N."/>
            <person name="Bonometti L."/>
            <person name="Westerberg I."/>
            <person name="Brannstrom I.O."/>
            <person name="Guillou S."/>
            <person name="Cros-Aarteil S."/>
            <person name="Calhoun S."/>
            <person name="Haridas S."/>
            <person name="Kuo A."/>
            <person name="Mondo S."/>
            <person name="Pangilinan J."/>
            <person name="Riley R."/>
            <person name="LaButti K."/>
            <person name="Andreopoulos B."/>
            <person name="Lipzen A."/>
            <person name="Chen C."/>
            <person name="Yan M."/>
            <person name="Daum C."/>
            <person name="Ng V."/>
            <person name="Clum A."/>
            <person name="Steindorff A."/>
            <person name="Ohm R.A."/>
            <person name="Martin F."/>
            <person name="Silar P."/>
            <person name="Natvig D.O."/>
            <person name="Lalanne C."/>
            <person name="Gautier V."/>
            <person name="Ament-Velasquez S.L."/>
            <person name="Kruys A."/>
            <person name="Hutchinson M.I."/>
            <person name="Powell A.J."/>
            <person name="Barry K."/>
            <person name="Miller A.N."/>
            <person name="Grigoriev I.V."/>
            <person name="Debuchy R."/>
            <person name="Gladieux P."/>
            <person name="Hiltunen Thoren M."/>
            <person name="Johannesson H."/>
        </authorList>
    </citation>
    <scope>NUCLEOTIDE SEQUENCE</scope>
    <source>
        <strain evidence="2">CBS 333.67</strain>
    </source>
</reference>
<feature type="compositionally biased region" description="Basic and acidic residues" evidence="1">
    <location>
        <begin position="63"/>
        <end position="78"/>
    </location>
</feature>
<keyword evidence="3" id="KW-1185">Reference proteome</keyword>
<feature type="compositionally biased region" description="Basic and acidic residues" evidence="1">
    <location>
        <begin position="1"/>
        <end position="10"/>
    </location>
</feature>
<feature type="compositionally biased region" description="Polar residues" evidence="1">
    <location>
        <begin position="49"/>
        <end position="58"/>
    </location>
</feature>
<dbReference type="RefSeq" id="XP_062718177.1">
    <property type="nucleotide sequence ID" value="XM_062867218.1"/>
</dbReference>
<name>A0AAJ0GM11_9PEZI</name>
<feature type="compositionally biased region" description="Basic residues" evidence="1">
    <location>
        <begin position="228"/>
        <end position="237"/>
    </location>
</feature>
<evidence type="ECO:0000256" key="1">
    <source>
        <dbReference type="SAM" id="MobiDB-lite"/>
    </source>
</evidence>
<dbReference type="AlphaFoldDB" id="A0AAJ0GM11"/>
<protein>
    <submittedName>
        <fullName evidence="2">Uncharacterized protein</fullName>
    </submittedName>
</protein>
<proteinExistence type="predicted"/>
<feature type="region of interest" description="Disordered" evidence="1">
    <location>
        <begin position="1"/>
        <end position="237"/>
    </location>
</feature>
<reference evidence="2" key="2">
    <citation type="submission" date="2023-06" db="EMBL/GenBank/DDBJ databases">
        <authorList>
            <consortium name="Lawrence Berkeley National Laboratory"/>
            <person name="Mondo S.J."/>
            <person name="Hensen N."/>
            <person name="Bonometti L."/>
            <person name="Westerberg I."/>
            <person name="Brannstrom I.O."/>
            <person name="Guillou S."/>
            <person name="Cros-Aarteil S."/>
            <person name="Calhoun S."/>
            <person name="Haridas S."/>
            <person name="Kuo A."/>
            <person name="Pangilinan J."/>
            <person name="Riley R."/>
            <person name="Labutti K."/>
            <person name="Andreopoulos B."/>
            <person name="Lipzen A."/>
            <person name="Chen C."/>
            <person name="Yanf M."/>
            <person name="Daum C."/>
            <person name="Ng V."/>
            <person name="Clum A."/>
            <person name="Steindorff A."/>
            <person name="Ohm R."/>
            <person name="Martin F."/>
            <person name="Silar P."/>
            <person name="Natvig D."/>
            <person name="Lalanne C."/>
            <person name="Gautier V."/>
            <person name="Ament-Velasquez S.L."/>
            <person name="Kruys A."/>
            <person name="Hutchinson M.I."/>
            <person name="Powell A.J."/>
            <person name="Barry K."/>
            <person name="Miller A.N."/>
            <person name="Grigoriev I.V."/>
            <person name="Debuchy R."/>
            <person name="Gladieux P."/>
            <person name="Thoren M.H."/>
            <person name="Johannesson H."/>
        </authorList>
    </citation>
    <scope>NUCLEOTIDE SEQUENCE</scope>
    <source>
        <strain evidence="2">CBS 333.67</strain>
    </source>
</reference>
<gene>
    <name evidence="2" type="ORF">B0T15DRAFT_496865</name>
</gene>